<accession>A0ABP1GGY7</accession>
<dbReference type="PROSITE" id="PS00092">
    <property type="entry name" value="N6_MTASE"/>
    <property type="match status" value="1"/>
</dbReference>
<comment type="caution">
    <text evidence="6">The sequence shown here is derived from an EMBL/GenBank/DDBJ whole genome shotgun (WGS) entry which is preliminary data.</text>
</comment>
<keyword evidence="3" id="KW-0808">Transferase</keyword>
<evidence type="ECO:0000313" key="6">
    <source>
        <dbReference type="EMBL" id="CAL5971385.1"/>
    </source>
</evidence>
<evidence type="ECO:0000313" key="7">
    <source>
        <dbReference type="Proteomes" id="UP001642409"/>
    </source>
</evidence>
<dbReference type="InterPro" id="IPR007848">
    <property type="entry name" value="Small_mtfrase_dom"/>
</dbReference>
<protein>
    <submittedName>
        <fullName evidence="6">Glutamine_methyltransferase</fullName>
    </submittedName>
</protein>
<dbReference type="Proteomes" id="UP001642409">
    <property type="component" value="Unassembled WGS sequence"/>
</dbReference>
<dbReference type="InterPro" id="IPR029063">
    <property type="entry name" value="SAM-dependent_MTases_sf"/>
</dbReference>
<dbReference type="PANTHER" id="PTHR45875">
    <property type="entry name" value="METHYLTRANSFERASE N6AMT1"/>
    <property type="match status" value="1"/>
</dbReference>
<proteinExistence type="inferred from homology"/>
<comment type="similarity">
    <text evidence="1">Belongs to the eukaryotic/archaeal PrmC-related family.</text>
</comment>
<dbReference type="NCBIfam" id="TIGR00537">
    <property type="entry name" value="hemK_rel_arch"/>
    <property type="match status" value="1"/>
</dbReference>
<dbReference type="EMBL" id="CAXDID020000002">
    <property type="protein sequence ID" value="CAL5971385.1"/>
    <property type="molecule type" value="Genomic_DNA"/>
</dbReference>
<dbReference type="InterPro" id="IPR052190">
    <property type="entry name" value="Euk-Arch_PrmC-MTase"/>
</dbReference>
<organism evidence="6 7">
    <name type="scientific">Hexamita inflata</name>
    <dbReference type="NCBI Taxonomy" id="28002"/>
    <lineage>
        <taxon>Eukaryota</taxon>
        <taxon>Metamonada</taxon>
        <taxon>Diplomonadida</taxon>
        <taxon>Hexamitidae</taxon>
        <taxon>Hexamitinae</taxon>
        <taxon>Hexamita</taxon>
    </lineage>
</organism>
<evidence type="ECO:0000256" key="3">
    <source>
        <dbReference type="ARBA" id="ARBA00022679"/>
    </source>
</evidence>
<sequence length="208" mass="23275">MKQVKLNQAPVPEYDFTREQQKNVYLPDEDTFLLMDAIYNFCDIQVNSALEIGPGSGVVITFTALNYKLSIYKARDVNSTAVQMTNETLVRNKLSPNCELGDMFTDLNQKFDLVIFNPPYCVGTCESLGIIDKALSGGENGREQIDKFIKGVRGVVYEGGLAFMVAISANDIKDIIMCFDVEGMQAEVVLEKKLPSEHLHVLKIQHKK</sequence>
<keyword evidence="7" id="KW-1185">Reference proteome</keyword>
<evidence type="ECO:0000256" key="4">
    <source>
        <dbReference type="ARBA" id="ARBA00022691"/>
    </source>
</evidence>
<keyword evidence="2" id="KW-0489">Methyltransferase</keyword>
<keyword evidence="4" id="KW-0949">S-adenosyl-L-methionine</keyword>
<dbReference type="PANTHER" id="PTHR45875:SF1">
    <property type="entry name" value="METHYLTRANSFERASE N6AMT1"/>
    <property type="match status" value="1"/>
</dbReference>
<gene>
    <name evidence="6" type="ORF">HINF_LOCUS1325</name>
</gene>
<dbReference type="InterPro" id="IPR002052">
    <property type="entry name" value="DNA_methylase_N6_adenine_CS"/>
</dbReference>
<feature type="domain" description="Methyltransferase small" evidence="5">
    <location>
        <begin position="29"/>
        <end position="133"/>
    </location>
</feature>
<dbReference type="Gene3D" id="3.40.50.150">
    <property type="entry name" value="Vaccinia Virus protein VP39"/>
    <property type="match status" value="1"/>
</dbReference>
<dbReference type="Pfam" id="PF05175">
    <property type="entry name" value="MTS"/>
    <property type="match status" value="1"/>
</dbReference>
<reference evidence="6 7" key="1">
    <citation type="submission" date="2024-07" db="EMBL/GenBank/DDBJ databases">
        <authorList>
            <person name="Akdeniz Z."/>
        </authorList>
    </citation>
    <scope>NUCLEOTIDE SEQUENCE [LARGE SCALE GENOMIC DNA]</scope>
</reference>
<dbReference type="SUPFAM" id="SSF53335">
    <property type="entry name" value="S-adenosyl-L-methionine-dependent methyltransferases"/>
    <property type="match status" value="1"/>
</dbReference>
<evidence type="ECO:0000256" key="1">
    <source>
        <dbReference type="ARBA" id="ARBA00006149"/>
    </source>
</evidence>
<evidence type="ECO:0000259" key="5">
    <source>
        <dbReference type="Pfam" id="PF05175"/>
    </source>
</evidence>
<evidence type="ECO:0000256" key="2">
    <source>
        <dbReference type="ARBA" id="ARBA00022603"/>
    </source>
</evidence>
<dbReference type="InterPro" id="IPR004557">
    <property type="entry name" value="PrmC-related"/>
</dbReference>
<name>A0ABP1GGY7_9EUKA</name>